<dbReference type="OrthoDB" id="5582218at2759"/>
<proteinExistence type="predicted"/>
<evidence type="ECO:0000313" key="2">
    <source>
        <dbReference type="Proteomes" id="UP000410492"/>
    </source>
</evidence>
<organism evidence="1 2">
    <name type="scientific">Callosobruchus maculatus</name>
    <name type="common">Southern cowpea weevil</name>
    <name type="synonym">Pulse bruchid</name>
    <dbReference type="NCBI Taxonomy" id="64391"/>
    <lineage>
        <taxon>Eukaryota</taxon>
        <taxon>Metazoa</taxon>
        <taxon>Ecdysozoa</taxon>
        <taxon>Arthropoda</taxon>
        <taxon>Hexapoda</taxon>
        <taxon>Insecta</taxon>
        <taxon>Pterygota</taxon>
        <taxon>Neoptera</taxon>
        <taxon>Endopterygota</taxon>
        <taxon>Coleoptera</taxon>
        <taxon>Polyphaga</taxon>
        <taxon>Cucujiformia</taxon>
        <taxon>Chrysomeloidea</taxon>
        <taxon>Chrysomelidae</taxon>
        <taxon>Bruchinae</taxon>
        <taxon>Bruchini</taxon>
        <taxon>Callosobruchus</taxon>
    </lineage>
</organism>
<reference evidence="1 2" key="1">
    <citation type="submission" date="2019-01" db="EMBL/GenBank/DDBJ databases">
        <authorList>
            <person name="Sayadi A."/>
        </authorList>
    </citation>
    <scope>NUCLEOTIDE SEQUENCE [LARGE SCALE GENOMIC DNA]</scope>
</reference>
<keyword evidence="2" id="KW-1185">Reference proteome</keyword>
<gene>
    <name evidence="1" type="ORF">CALMAC_LOCUS19034</name>
</gene>
<dbReference type="AlphaFoldDB" id="A0A653DNB1"/>
<sequence>AKGDQDSSAHAANQFLNEVKHTTQATVEDFKKSIKPISDATVSTLHNIKDLQESTMNNALHKIGDFQVKRKHK</sequence>
<dbReference type="EMBL" id="CAACVG010013334">
    <property type="protein sequence ID" value="VEN61693.1"/>
    <property type="molecule type" value="Genomic_DNA"/>
</dbReference>
<protein>
    <submittedName>
        <fullName evidence="1">Uncharacterized protein</fullName>
    </submittedName>
</protein>
<dbReference type="Proteomes" id="UP000410492">
    <property type="component" value="Unassembled WGS sequence"/>
</dbReference>
<name>A0A653DNB1_CALMS</name>
<evidence type="ECO:0000313" key="1">
    <source>
        <dbReference type="EMBL" id="VEN61693.1"/>
    </source>
</evidence>
<accession>A0A653DNB1</accession>
<feature type="non-terminal residue" evidence="1">
    <location>
        <position position="1"/>
    </location>
</feature>